<dbReference type="InterPro" id="IPR002146">
    <property type="entry name" value="ATP_synth_b/b'su_bac/chlpt"/>
</dbReference>
<proteinExistence type="inferred from homology"/>
<dbReference type="NCBIfam" id="NF005606">
    <property type="entry name" value="PRK07352.1"/>
    <property type="match status" value="1"/>
</dbReference>
<dbReference type="EMBL" id="KU892652">
    <property type="protein sequence ID" value="AOV83748.1"/>
    <property type="molecule type" value="Genomic_DNA"/>
</dbReference>
<keyword evidence="3 11" id="KW-0138">CF(0)</keyword>
<evidence type="ECO:0000256" key="5">
    <source>
        <dbReference type="ARBA" id="ARBA00022781"/>
    </source>
</evidence>
<dbReference type="PANTHER" id="PTHR34264">
    <property type="entry name" value="ATP SYNTHASE SUBUNIT B, CHLOROPLASTIC"/>
    <property type="match status" value="1"/>
</dbReference>
<evidence type="ECO:0000256" key="13">
    <source>
        <dbReference type="SAM" id="Coils"/>
    </source>
</evidence>
<evidence type="ECO:0000256" key="6">
    <source>
        <dbReference type="ARBA" id="ARBA00022989"/>
    </source>
</evidence>
<dbReference type="PANTHER" id="PTHR34264:SF3">
    <property type="entry name" value="ATP SYNTHASE SUBUNIT B, CHLOROPLASTIC"/>
    <property type="match status" value="1"/>
</dbReference>
<comment type="similarity">
    <text evidence="11 12">Belongs to the ATPase B chain family.</text>
</comment>
<evidence type="ECO:0000313" key="14">
    <source>
        <dbReference type="EMBL" id="AOV83748.1"/>
    </source>
</evidence>
<protein>
    <recommendedName>
        <fullName evidence="11">ATP synthase subunit b, chloroplastic</fullName>
    </recommendedName>
    <alternativeName>
        <fullName evidence="11">ATP synthase F(0) sector subunit b</fullName>
    </alternativeName>
    <alternativeName>
        <fullName evidence="11">ATPase subunit I</fullName>
    </alternativeName>
</protein>
<comment type="function">
    <text evidence="10 11">F(1)F(0) ATP synthase produces ATP from ADP in the presence of a proton or sodium gradient. F-type ATPases consist of two structural domains, F(1) containing the extramembraneous catalytic core and F(0) containing the membrane proton channel, linked together by a central stalk and a peripheral stalk. During catalysis, ATP synthesis in the catalytic domain of F(1) is coupled via a rotary mechanism of the central stalk subunits to proton translocation.</text>
</comment>
<feature type="transmembrane region" description="Helical" evidence="11">
    <location>
        <begin position="31"/>
        <end position="49"/>
    </location>
</feature>
<comment type="subunit">
    <text evidence="11">F-type ATPases have 2 components, F(1) - the catalytic core - and F(0) - the membrane proton channel. F(1) has five subunits: alpha(3), beta(3), gamma(1), delta(1), epsilon(1). F(0) has four main subunits: a(1), b(1), b'(1) and c(10-14). The alpha and beta chains form an alternating ring which encloses part of the gamma chain. F(1) is attached to F(0) by a central stalk formed by the gamma and epsilon chains, while a peripheral stalk is formed by the delta, b and b' chains.</text>
</comment>
<comment type="miscellaneous">
    <text evidence="11">In plastids the F-type ATPase is also known as CF(1)CF(0).</text>
</comment>
<keyword evidence="8 11" id="KW-0472">Membrane</keyword>
<keyword evidence="11" id="KW-0793">Thylakoid</keyword>
<evidence type="ECO:0000256" key="12">
    <source>
        <dbReference type="RuleBase" id="RU003848"/>
    </source>
</evidence>
<accession>A0A2H4FRH1</accession>
<evidence type="ECO:0000256" key="4">
    <source>
        <dbReference type="ARBA" id="ARBA00022692"/>
    </source>
</evidence>
<evidence type="ECO:0000256" key="3">
    <source>
        <dbReference type="ARBA" id="ARBA00022547"/>
    </source>
</evidence>
<evidence type="ECO:0000256" key="1">
    <source>
        <dbReference type="ARBA" id="ARBA00004167"/>
    </source>
</evidence>
<keyword evidence="5 11" id="KW-0375">Hydrogen ion transport</keyword>
<organism evidence="14">
    <name type="scientific">Kappaphycus alvarezii</name>
    <dbReference type="NCBI Taxonomy" id="38544"/>
    <lineage>
        <taxon>Eukaryota</taxon>
        <taxon>Rhodophyta</taxon>
        <taxon>Florideophyceae</taxon>
        <taxon>Rhodymeniophycidae</taxon>
        <taxon>Gigartinales</taxon>
        <taxon>Solieriaceae</taxon>
        <taxon>Kappaphycus</taxon>
    </lineage>
</organism>
<reference evidence="14" key="1">
    <citation type="submission" date="2016-03" db="EMBL/GenBank/DDBJ databases">
        <title>Complete plastid genome of Kappaphycus alvarezii.</title>
        <authorList>
            <person name="Zhang L."/>
            <person name="Liu T."/>
            <person name="Liu N."/>
        </authorList>
    </citation>
    <scope>NUCLEOTIDE SEQUENCE</scope>
</reference>
<name>A0A2H4FRH1_9FLOR</name>
<dbReference type="GO" id="GO:0045259">
    <property type="term" value="C:proton-transporting ATP synthase complex"/>
    <property type="evidence" value="ECO:0007669"/>
    <property type="project" value="UniProtKB-KW"/>
</dbReference>
<keyword evidence="7 11" id="KW-0406">Ion transport</keyword>
<dbReference type="GO" id="GO:0009535">
    <property type="term" value="C:chloroplast thylakoid membrane"/>
    <property type="evidence" value="ECO:0007669"/>
    <property type="project" value="UniProtKB-SubCell"/>
</dbReference>
<evidence type="ECO:0000256" key="10">
    <source>
        <dbReference type="ARBA" id="ARBA00025198"/>
    </source>
</evidence>
<dbReference type="GO" id="GO:0046933">
    <property type="term" value="F:proton-transporting ATP synthase activity, rotational mechanism"/>
    <property type="evidence" value="ECO:0007669"/>
    <property type="project" value="UniProtKB-UniRule"/>
</dbReference>
<feature type="coiled-coil region" evidence="13">
    <location>
        <begin position="64"/>
        <end position="98"/>
    </location>
</feature>
<comment type="subcellular location">
    <subcellularLocation>
        <location evidence="1">Membrane</location>
        <topology evidence="1">Single-pass membrane protein</topology>
    </subcellularLocation>
    <subcellularLocation>
        <location evidence="11">Plastid</location>
        <location evidence="11">Chloroplast thylakoid membrane</location>
        <topology evidence="11">Single-pass membrane protein</topology>
    </subcellularLocation>
</comment>
<evidence type="ECO:0000256" key="9">
    <source>
        <dbReference type="ARBA" id="ARBA00023310"/>
    </source>
</evidence>
<keyword evidence="9 11" id="KW-0066">ATP synthesis</keyword>
<keyword evidence="2 11" id="KW-0813">Transport</keyword>
<comment type="function">
    <text evidence="11">Component of the F(0) channel, it forms part of the peripheral stalk, linking F(1) to F(0).</text>
</comment>
<keyword evidence="13" id="KW-0175">Coiled coil</keyword>
<evidence type="ECO:0000256" key="8">
    <source>
        <dbReference type="ARBA" id="ARBA00023136"/>
    </source>
</evidence>
<evidence type="ECO:0000256" key="2">
    <source>
        <dbReference type="ARBA" id="ARBA00022448"/>
    </source>
</evidence>
<evidence type="ECO:0000256" key="11">
    <source>
        <dbReference type="HAMAP-Rule" id="MF_01398"/>
    </source>
</evidence>
<dbReference type="AlphaFoldDB" id="A0A2H4FRH1"/>
<keyword evidence="6 11" id="KW-1133">Transmembrane helix</keyword>
<evidence type="ECO:0000256" key="7">
    <source>
        <dbReference type="ARBA" id="ARBA00023065"/>
    </source>
</evidence>
<keyword evidence="14" id="KW-0934">Plastid</keyword>
<dbReference type="HAMAP" id="MF_01398">
    <property type="entry name" value="ATP_synth_b_bprime"/>
    <property type="match status" value="1"/>
</dbReference>
<geneLocation type="chloroplast" evidence="14"/>
<dbReference type="Pfam" id="PF00430">
    <property type="entry name" value="ATP-synt_B"/>
    <property type="match status" value="1"/>
</dbReference>
<sequence>MEDFVRILTIFAEHHDQEGIGLNSNFLETNIINILLLLFGLIYLLRQFLGSALMARQAKVLLAIEESEERLKQANIRLEESRKQLAQTQVVIKQIKSEAELTAQKVRESILAQGKLDIERLTMTSKASIASAEGQVKQQIQQQIINLAINKVASQLQNQMTSAIQSKIMEHSIKQLGGKI</sequence>
<keyword evidence="14" id="KW-0150">Chloroplast</keyword>
<keyword evidence="4 11" id="KW-0812">Transmembrane</keyword>
<gene>
    <name evidence="11 14" type="primary">atpF</name>
    <name evidence="14" type="ORF">mogbl164</name>
</gene>